<comment type="caution">
    <text evidence="1">The sequence shown here is derived from an EMBL/GenBank/DDBJ whole genome shotgun (WGS) entry which is preliminary data.</text>
</comment>
<keyword evidence="2" id="KW-1185">Reference proteome</keyword>
<protein>
    <submittedName>
        <fullName evidence="1">Uncharacterized protein</fullName>
    </submittedName>
</protein>
<proteinExistence type="predicted"/>
<evidence type="ECO:0000313" key="1">
    <source>
        <dbReference type="EMBL" id="GIX76791.1"/>
    </source>
</evidence>
<dbReference type="AlphaFoldDB" id="A0AAV4MXX5"/>
<name>A0AAV4MXX5_CAEEX</name>
<gene>
    <name evidence="1" type="ORF">CEXT_317641</name>
</gene>
<organism evidence="1 2">
    <name type="scientific">Caerostris extrusa</name>
    <name type="common">Bark spider</name>
    <name type="synonym">Caerostris bankana</name>
    <dbReference type="NCBI Taxonomy" id="172846"/>
    <lineage>
        <taxon>Eukaryota</taxon>
        <taxon>Metazoa</taxon>
        <taxon>Ecdysozoa</taxon>
        <taxon>Arthropoda</taxon>
        <taxon>Chelicerata</taxon>
        <taxon>Arachnida</taxon>
        <taxon>Araneae</taxon>
        <taxon>Araneomorphae</taxon>
        <taxon>Entelegynae</taxon>
        <taxon>Araneoidea</taxon>
        <taxon>Araneidae</taxon>
        <taxon>Caerostris</taxon>
    </lineage>
</organism>
<dbReference type="Proteomes" id="UP001054945">
    <property type="component" value="Unassembled WGS sequence"/>
</dbReference>
<dbReference type="EMBL" id="BPLR01002695">
    <property type="protein sequence ID" value="GIX76791.1"/>
    <property type="molecule type" value="Genomic_DNA"/>
</dbReference>
<reference evidence="1 2" key="1">
    <citation type="submission" date="2021-06" db="EMBL/GenBank/DDBJ databases">
        <title>Caerostris extrusa draft genome.</title>
        <authorList>
            <person name="Kono N."/>
            <person name="Arakawa K."/>
        </authorList>
    </citation>
    <scope>NUCLEOTIDE SEQUENCE [LARGE SCALE GENOMIC DNA]</scope>
</reference>
<accession>A0AAV4MXX5</accession>
<sequence>MGKDRFLKKLPKDYIIDASKMDYEKETSHASIFPEIFGKHFYLPRTDSFCLRDIARNCRDLLSVSQYGNHLEGKGKENMAWIYNT</sequence>
<evidence type="ECO:0000313" key="2">
    <source>
        <dbReference type="Proteomes" id="UP001054945"/>
    </source>
</evidence>